<sequence length="265" mass="29446">MADTVGHNNSSKCRCCHQYIDKIKHAVNLFGDKSLKKGIKEGLELYSGIRVKENVNIDVLSYVCQQCYTLIYSIVERIKKLCGICSQSSVAGKRSVCQQSPSQLTLSPSCRTLLHKRQQEQSADIRHCLFPPILSSDILPRPLRPIQMDTVNQSETTKQNAVLDGKGILKESGLRNPKFMNSPCSFLDRSKVKRLVTIVNFGIPEDIGKEVMSMLLLKASIQHIILKELDEQCRNLCKIKKSGGCIGPSVLLVPSSNTQECVSSP</sequence>
<dbReference type="AlphaFoldDB" id="A0A7D9DZF5"/>
<gene>
    <name evidence="1" type="ORF">PACLA_8A025784</name>
</gene>
<comment type="caution">
    <text evidence="1">The sequence shown here is derived from an EMBL/GenBank/DDBJ whole genome shotgun (WGS) entry which is preliminary data.</text>
</comment>
<organism evidence="1 2">
    <name type="scientific">Paramuricea clavata</name>
    <name type="common">Red gorgonian</name>
    <name type="synonym">Violescent sea-whip</name>
    <dbReference type="NCBI Taxonomy" id="317549"/>
    <lineage>
        <taxon>Eukaryota</taxon>
        <taxon>Metazoa</taxon>
        <taxon>Cnidaria</taxon>
        <taxon>Anthozoa</taxon>
        <taxon>Octocorallia</taxon>
        <taxon>Malacalcyonacea</taxon>
        <taxon>Plexauridae</taxon>
        <taxon>Paramuricea</taxon>
    </lineage>
</organism>
<evidence type="ECO:0000313" key="2">
    <source>
        <dbReference type="Proteomes" id="UP001152795"/>
    </source>
</evidence>
<accession>A0A7D9DZF5</accession>
<reference evidence="1" key="1">
    <citation type="submission" date="2020-04" db="EMBL/GenBank/DDBJ databases">
        <authorList>
            <person name="Alioto T."/>
            <person name="Alioto T."/>
            <person name="Gomez Garrido J."/>
        </authorList>
    </citation>
    <scope>NUCLEOTIDE SEQUENCE</scope>
    <source>
        <strain evidence="1">A484AB</strain>
    </source>
</reference>
<keyword evidence="2" id="KW-1185">Reference proteome</keyword>
<evidence type="ECO:0000313" key="1">
    <source>
        <dbReference type="EMBL" id="CAB3996968.1"/>
    </source>
</evidence>
<dbReference type="EMBL" id="CACRXK020002989">
    <property type="protein sequence ID" value="CAB3996968.1"/>
    <property type="molecule type" value="Genomic_DNA"/>
</dbReference>
<proteinExistence type="predicted"/>
<dbReference type="Proteomes" id="UP001152795">
    <property type="component" value="Unassembled WGS sequence"/>
</dbReference>
<protein>
    <submittedName>
        <fullName evidence="1">Uncharacterized protein</fullName>
    </submittedName>
</protein>
<name>A0A7D9DZF5_PARCT</name>